<proteinExistence type="inferred from homology"/>
<dbReference type="InterPro" id="IPR028896">
    <property type="entry name" value="GcvT/YgfZ/DmdA"/>
</dbReference>
<sequence length="359" mass="38877">MSEPVLHSPLEAAHIALGARLIPFGGWSMPVQYSSILSEHAAVRQKAGIFDISHMGQLFVSGIDHLAWLDKILTNNLSKLSPGQGQYTLMLDEKGGIIDDLIAYRISTEETLLVVNASMIAEDVAWLQKHLDQGVSLRNESDAWAGLAIQGPESSTIFSKLFPEESLPPRNCISKTAAGDIVCRTGYTGEDGYEFFCPAKEGARWFQDFIDAGATPCGLGARDTLRLEMCYPLNGNDLSKDRSPIAAGLEYFCDLEKPVFIGREALLAEKQNGVDYKLAAIQMTEKGPPPRPHYPVLSSDGKALGELSSGALSPTLAQGIGLAYLPAASAKVGTELLIDVRGRRFKAVVVKKPFLKKSK</sequence>
<dbReference type="EC" id="2.1.2.10" evidence="2 7"/>
<accession>A0ABW5D3I6</accession>
<evidence type="ECO:0000259" key="8">
    <source>
        <dbReference type="Pfam" id="PF01571"/>
    </source>
</evidence>
<dbReference type="Pfam" id="PF08669">
    <property type="entry name" value="GCV_T_C"/>
    <property type="match status" value="1"/>
</dbReference>
<dbReference type="RefSeq" id="WP_386818225.1">
    <property type="nucleotide sequence ID" value="NZ_JBHUIT010000002.1"/>
</dbReference>
<gene>
    <name evidence="7 10" type="primary">gcvT</name>
    <name evidence="10" type="ORF">ACFSSA_02675</name>
</gene>
<comment type="catalytic activity">
    <reaction evidence="6 7">
        <text>N(6)-[(R)-S(8)-aminomethyldihydrolipoyl]-L-lysyl-[protein] + (6S)-5,6,7,8-tetrahydrofolate = N(6)-[(R)-dihydrolipoyl]-L-lysyl-[protein] + (6R)-5,10-methylene-5,6,7,8-tetrahydrofolate + NH4(+)</text>
        <dbReference type="Rhea" id="RHEA:16945"/>
        <dbReference type="Rhea" id="RHEA-COMP:10475"/>
        <dbReference type="Rhea" id="RHEA-COMP:10492"/>
        <dbReference type="ChEBI" id="CHEBI:15636"/>
        <dbReference type="ChEBI" id="CHEBI:28938"/>
        <dbReference type="ChEBI" id="CHEBI:57453"/>
        <dbReference type="ChEBI" id="CHEBI:83100"/>
        <dbReference type="ChEBI" id="CHEBI:83143"/>
        <dbReference type="EC" id="2.1.2.10"/>
    </reaction>
</comment>
<keyword evidence="4 7" id="KW-0808">Transferase</keyword>
<evidence type="ECO:0000256" key="6">
    <source>
        <dbReference type="ARBA" id="ARBA00047665"/>
    </source>
</evidence>
<keyword evidence="11" id="KW-1185">Reference proteome</keyword>
<dbReference type="InterPro" id="IPR013977">
    <property type="entry name" value="GcvT_C"/>
</dbReference>
<reference evidence="11" key="1">
    <citation type="journal article" date="2019" name="Int. J. Syst. Evol. Microbiol.">
        <title>The Global Catalogue of Microorganisms (GCM) 10K type strain sequencing project: providing services to taxonomists for standard genome sequencing and annotation.</title>
        <authorList>
            <consortium name="The Broad Institute Genomics Platform"/>
            <consortium name="The Broad Institute Genome Sequencing Center for Infectious Disease"/>
            <person name="Wu L."/>
            <person name="Ma J."/>
        </authorList>
    </citation>
    <scope>NUCLEOTIDE SEQUENCE [LARGE SCALE GENOMIC DNA]</scope>
    <source>
        <strain evidence="11">CGMCC 4.7106</strain>
    </source>
</reference>
<dbReference type="GO" id="GO:0004047">
    <property type="term" value="F:aminomethyltransferase activity"/>
    <property type="evidence" value="ECO:0007669"/>
    <property type="project" value="UniProtKB-EC"/>
</dbReference>
<evidence type="ECO:0000256" key="5">
    <source>
        <dbReference type="ARBA" id="ARBA00031395"/>
    </source>
</evidence>
<evidence type="ECO:0000256" key="7">
    <source>
        <dbReference type="HAMAP-Rule" id="MF_00259"/>
    </source>
</evidence>
<keyword evidence="3 7" id="KW-0032">Aminotransferase</keyword>
<protein>
    <recommendedName>
        <fullName evidence="2 7">Aminomethyltransferase</fullName>
        <ecNumber evidence="2 7">2.1.2.10</ecNumber>
    </recommendedName>
    <alternativeName>
        <fullName evidence="5 7">Glycine cleavage system T protein</fullName>
    </alternativeName>
</protein>
<feature type="domain" description="Aminomethyltransferase C-terminal" evidence="9">
    <location>
        <begin position="277"/>
        <end position="356"/>
    </location>
</feature>
<dbReference type="HAMAP" id="MF_00259">
    <property type="entry name" value="GcvT"/>
    <property type="match status" value="1"/>
</dbReference>
<dbReference type="InterPro" id="IPR006222">
    <property type="entry name" value="GCVT_N"/>
</dbReference>
<comment type="function">
    <text evidence="7">The glycine cleavage system catalyzes the degradation of glycine.</text>
</comment>
<evidence type="ECO:0000256" key="4">
    <source>
        <dbReference type="ARBA" id="ARBA00022679"/>
    </source>
</evidence>
<dbReference type="InterPro" id="IPR022903">
    <property type="entry name" value="GcvT_bac"/>
</dbReference>
<comment type="caution">
    <text evidence="10">The sequence shown here is derived from an EMBL/GenBank/DDBJ whole genome shotgun (WGS) entry which is preliminary data.</text>
</comment>
<evidence type="ECO:0000256" key="2">
    <source>
        <dbReference type="ARBA" id="ARBA00012616"/>
    </source>
</evidence>
<dbReference type="PIRSF" id="PIRSF006487">
    <property type="entry name" value="GcvT"/>
    <property type="match status" value="1"/>
</dbReference>
<evidence type="ECO:0000313" key="10">
    <source>
        <dbReference type="EMBL" id="MFD2255568.1"/>
    </source>
</evidence>
<evidence type="ECO:0000259" key="9">
    <source>
        <dbReference type="Pfam" id="PF08669"/>
    </source>
</evidence>
<feature type="domain" description="GCVT N-terminal" evidence="8">
    <location>
        <begin position="12"/>
        <end position="257"/>
    </location>
</feature>
<dbReference type="InterPro" id="IPR027266">
    <property type="entry name" value="TrmE/GcvT-like"/>
</dbReference>
<dbReference type="PANTHER" id="PTHR43757:SF2">
    <property type="entry name" value="AMINOMETHYLTRANSFERASE, MITOCHONDRIAL"/>
    <property type="match status" value="1"/>
</dbReference>
<dbReference type="InterPro" id="IPR029043">
    <property type="entry name" value="GcvT/YgfZ_C"/>
</dbReference>
<dbReference type="EMBL" id="JBHUIT010000002">
    <property type="protein sequence ID" value="MFD2255568.1"/>
    <property type="molecule type" value="Genomic_DNA"/>
</dbReference>
<dbReference type="Pfam" id="PF01571">
    <property type="entry name" value="GCV_T"/>
    <property type="match status" value="1"/>
</dbReference>
<dbReference type="Proteomes" id="UP001597375">
    <property type="component" value="Unassembled WGS sequence"/>
</dbReference>
<dbReference type="SUPFAM" id="SSF101790">
    <property type="entry name" value="Aminomethyltransferase beta-barrel domain"/>
    <property type="match status" value="1"/>
</dbReference>
<evidence type="ECO:0000313" key="11">
    <source>
        <dbReference type="Proteomes" id="UP001597375"/>
    </source>
</evidence>
<dbReference type="Gene3D" id="3.30.1360.120">
    <property type="entry name" value="Probable tRNA modification gtpase trme, domain 1"/>
    <property type="match status" value="1"/>
</dbReference>
<comment type="subunit">
    <text evidence="7">The glycine cleavage system is composed of four proteins: P, T, L and H.</text>
</comment>
<dbReference type="PANTHER" id="PTHR43757">
    <property type="entry name" value="AMINOMETHYLTRANSFERASE"/>
    <property type="match status" value="1"/>
</dbReference>
<name>A0ABW5D3I6_9BACT</name>
<comment type="similarity">
    <text evidence="1 7">Belongs to the GcvT family.</text>
</comment>
<evidence type="ECO:0000256" key="3">
    <source>
        <dbReference type="ARBA" id="ARBA00022576"/>
    </source>
</evidence>
<dbReference type="SUPFAM" id="SSF103025">
    <property type="entry name" value="Folate-binding domain"/>
    <property type="match status" value="1"/>
</dbReference>
<organism evidence="10 11">
    <name type="scientific">Luteolibacter algae</name>
    <dbReference type="NCBI Taxonomy" id="454151"/>
    <lineage>
        <taxon>Bacteria</taxon>
        <taxon>Pseudomonadati</taxon>
        <taxon>Verrucomicrobiota</taxon>
        <taxon>Verrucomicrobiia</taxon>
        <taxon>Verrucomicrobiales</taxon>
        <taxon>Verrucomicrobiaceae</taxon>
        <taxon>Luteolibacter</taxon>
    </lineage>
</organism>
<dbReference type="NCBIfam" id="TIGR00528">
    <property type="entry name" value="gcvT"/>
    <property type="match status" value="1"/>
</dbReference>
<evidence type="ECO:0000256" key="1">
    <source>
        <dbReference type="ARBA" id="ARBA00008609"/>
    </source>
</evidence>
<dbReference type="InterPro" id="IPR006223">
    <property type="entry name" value="GcvT"/>
</dbReference>
<dbReference type="NCBIfam" id="NF001567">
    <property type="entry name" value="PRK00389.1"/>
    <property type="match status" value="1"/>
</dbReference>